<gene>
    <name evidence="2" type="ORF">ACFR9S_04375</name>
</gene>
<organism evidence="2 3">
    <name type="scientific">Halolamina salina</name>
    <dbReference type="NCBI Taxonomy" id="1220023"/>
    <lineage>
        <taxon>Archaea</taxon>
        <taxon>Methanobacteriati</taxon>
        <taxon>Methanobacteriota</taxon>
        <taxon>Stenosarchaea group</taxon>
        <taxon>Halobacteria</taxon>
        <taxon>Halobacteriales</taxon>
        <taxon>Haloferacaceae</taxon>
    </lineage>
</organism>
<dbReference type="InterPro" id="IPR023631">
    <property type="entry name" value="Amidase_dom"/>
</dbReference>
<accession>A0ABD6B3T0</accession>
<reference evidence="2 3" key="1">
    <citation type="journal article" date="2019" name="Int. J. Syst. Evol. Microbiol.">
        <title>The Global Catalogue of Microorganisms (GCM) 10K type strain sequencing project: providing services to taxonomists for standard genome sequencing and annotation.</title>
        <authorList>
            <consortium name="The Broad Institute Genomics Platform"/>
            <consortium name="The Broad Institute Genome Sequencing Center for Infectious Disease"/>
            <person name="Wu L."/>
            <person name="Ma J."/>
        </authorList>
    </citation>
    <scope>NUCLEOTIDE SEQUENCE [LARGE SCALE GENOMIC DNA]</scope>
    <source>
        <strain evidence="2 3">CGMCC 1.12285</strain>
    </source>
</reference>
<evidence type="ECO:0000313" key="3">
    <source>
        <dbReference type="Proteomes" id="UP001597111"/>
    </source>
</evidence>
<dbReference type="Pfam" id="PF01425">
    <property type="entry name" value="Amidase"/>
    <property type="match status" value="1"/>
</dbReference>
<dbReference type="AlphaFoldDB" id="A0ABD6B3T0"/>
<feature type="non-terminal residue" evidence="2">
    <location>
        <position position="1"/>
    </location>
</feature>
<proteinExistence type="predicted"/>
<dbReference type="Gene3D" id="3.90.1300.10">
    <property type="entry name" value="Amidase signature (AS) domain"/>
    <property type="match status" value="1"/>
</dbReference>
<dbReference type="PANTHER" id="PTHR11895">
    <property type="entry name" value="TRANSAMIDASE"/>
    <property type="match status" value="1"/>
</dbReference>
<dbReference type="InterPro" id="IPR036928">
    <property type="entry name" value="AS_sf"/>
</dbReference>
<dbReference type="InterPro" id="IPR000120">
    <property type="entry name" value="Amidase"/>
</dbReference>
<dbReference type="Proteomes" id="UP001597111">
    <property type="component" value="Unassembled WGS sequence"/>
</dbReference>
<dbReference type="EMBL" id="JBHUDH010000035">
    <property type="protein sequence ID" value="MFD1525539.1"/>
    <property type="molecule type" value="Genomic_DNA"/>
</dbReference>
<evidence type="ECO:0000259" key="1">
    <source>
        <dbReference type="Pfam" id="PF01425"/>
    </source>
</evidence>
<dbReference type="RefSeq" id="WP_379818136.1">
    <property type="nucleotide sequence ID" value="NZ_JBHUDH010000035.1"/>
</dbReference>
<dbReference type="SUPFAM" id="SSF75304">
    <property type="entry name" value="Amidase signature (AS) enzymes"/>
    <property type="match status" value="1"/>
</dbReference>
<keyword evidence="3" id="KW-1185">Reference proteome</keyword>
<comment type="caution">
    <text evidence="2">The sequence shown here is derived from an EMBL/GenBank/DDBJ whole genome shotgun (WGS) entry which is preliminary data.</text>
</comment>
<feature type="domain" description="Amidase" evidence="1">
    <location>
        <begin position="1"/>
        <end position="65"/>
    </location>
</feature>
<name>A0ABD6B3T0_9EURY</name>
<evidence type="ECO:0000313" key="2">
    <source>
        <dbReference type="EMBL" id="MFD1525539.1"/>
    </source>
</evidence>
<sequence>VLASPTVPMLAPTWDEAVDDLFGALANTGPFNVSGHPAVSVPCGSLDGLPVGLQFVAERGADATALRAGACWTATADRPADD</sequence>
<protein>
    <submittedName>
        <fullName evidence="2">Amidase family protein</fullName>
    </submittedName>
</protein>
<dbReference type="PANTHER" id="PTHR11895:SF170">
    <property type="entry name" value="AMIDASE"/>
    <property type="match status" value="1"/>
</dbReference>